<dbReference type="Proteomes" id="UP000677413">
    <property type="component" value="Unassembled WGS sequence"/>
</dbReference>
<proteinExistence type="predicted"/>
<accession>A0A941B7M1</accession>
<dbReference type="RefSeq" id="WP_210884877.1">
    <property type="nucleotide sequence ID" value="NZ_JAGPYQ010000001.1"/>
</dbReference>
<comment type="caution">
    <text evidence="1">The sequence shown here is derived from an EMBL/GenBank/DDBJ whole genome shotgun (WGS) entry which is preliminary data.</text>
</comment>
<gene>
    <name evidence="1" type="ORF">J8N05_20920</name>
</gene>
<sequence>MSTSFGDDLLLIHPLILEPGIKLYGQVMGAHKIPLNLALLACRRQASDITVDLTHVDYLSQSALETLVGAARTLPAPAHLTLRAQPRLGLAQRLADHGWHQTQSLHLAAA</sequence>
<organism evidence="1 2">
    <name type="scientific">Streptomyces liliiviolaceus</name>
    <dbReference type="NCBI Taxonomy" id="2823109"/>
    <lineage>
        <taxon>Bacteria</taxon>
        <taxon>Bacillati</taxon>
        <taxon>Actinomycetota</taxon>
        <taxon>Actinomycetes</taxon>
        <taxon>Kitasatosporales</taxon>
        <taxon>Streptomycetaceae</taxon>
        <taxon>Streptomyces</taxon>
    </lineage>
</organism>
<evidence type="ECO:0008006" key="3">
    <source>
        <dbReference type="Google" id="ProtNLM"/>
    </source>
</evidence>
<dbReference type="EMBL" id="JAGPYQ010000001">
    <property type="protein sequence ID" value="MBQ0850631.1"/>
    <property type="molecule type" value="Genomic_DNA"/>
</dbReference>
<evidence type="ECO:0000313" key="1">
    <source>
        <dbReference type="EMBL" id="MBQ0850631.1"/>
    </source>
</evidence>
<dbReference type="AlphaFoldDB" id="A0A941B7M1"/>
<reference evidence="1 2" key="1">
    <citation type="submission" date="2021-04" db="EMBL/GenBank/DDBJ databases">
        <authorList>
            <person name="Tang X."/>
            <person name="Zhou X."/>
            <person name="Chen X."/>
            <person name="Cernava T."/>
            <person name="Zhang C."/>
        </authorList>
    </citation>
    <scope>NUCLEOTIDE SEQUENCE [LARGE SCALE GENOMIC DNA]</scope>
    <source>
        <strain evidence="1 2">BH-SS-21</strain>
    </source>
</reference>
<keyword evidence="2" id="KW-1185">Reference proteome</keyword>
<name>A0A941B7M1_9ACTN</name>
<evidence type="ECO:0000313" key="2">
    <source>
        <dbReference type="Proteomes" id="UP000677413"/>
    </source>
</evidence>
<protein>
    <recommendedName>
        <fullName evidence="3">STAS domain-containing protein</fullName>
    </recommendedName>
</protein>